<proteinExistence type="predicted"/>
<evidence type="ECO:0000313" key="5">
    <source>
        <dbReference type="Proteomes" id="UP000254425"/>
    </source>
</evidence>
<evidence type="ECO:0000256" key="1">
    <source>
        <dbReference type="ARBA" id="ARBA00023002"/>
    </source>
</evidence>
<gene>
    <name evidence="4" type="ORF">DVA86_12190</name>
</gene>
<evidence type="ECO:0000256" key="2">
    <source>
        <dbReference type="SAM" id="MobiDB-lite"/>
    </source>
</evidence>
<organism evidence="4 5">
    <name type="scientific">Streptomyces armeniacus</name>
    <dbReference type="NCBI Taxonomy" id="83291"/>
    <lineage>
        <taxon>Bacteria</taxon>
        <taxon>Bacillati</taxon>
        <taxon>Actinomycetota</taxon>
        <taxon>Actinomycetes</taxon>
        <taxon>Kitasatosporales</taxon>
        <taxon>Streptomycetaceae</taxon>
        <taxon>Streptomyces</taxon>
    </lineage>
</organism>
<dbReference type="GO" id="GO:0071949">
    <property type="term" value="F:FAD binding"/>
    <property type="evidence" value="ECO:0007669"/>
    <property type="project" value="InterPro"/>
</dbReference>
<feature type="region of interest" description="Disordered" evidence="2">
    <location>
        <begin position="328"/>
        <end position="385"/>
    </location>
</feature>
<dbReference type="Gene3D" id="3.30.43.10">
    <property type="entry name" value="Uridine Diphospho-n-acetylenolpyruvylglucosamine Reductase, domain 2"/>
    <property type="match status" value="1"/>
</dbReference>
<protein>
    <submittedName>
        <fullName evidence="4">Xanthine dehydrogenase family protein subunit M</fullName>
    </submittedName>
</protein>
<dbReference type="AlphaFoldDB" id="A0A345XNT4"/>
<dbReference type="InterPro" id="IPR016169">
    <property type="entry name" value="FAD-bd_PCMH_sub2"/>
</dbReference>
<sequence>MIPFEYVRAGDPAEAVAAVSARPGAVFLGGGTNLVDHLKLGITGPDLLVDVSGLPFDEVEETSAGALRIGASVRNSDLAAHPLVRRRCPALSRALLSGASGQLRNVATTAGNLLQRTRCPYFQDASTPCNKREPGSGCSAIGGHNRDHALFGASEHCVAVHPSDMAVAMLALDASVVLLGPGGERTLPLAELHRLPGDAPHRDTVLGHGELITAVELPDRPFARRSTYRKVRDRRSYAFALVSVAAAVSVDGGTVRDVRVALGGVAHKPWRAARAEEVLLGSPATEDVFARAADAELAQARPYEGNEFKVRMARRTLIAVLRDLTGPSADGSAAQWDGGPYGDGAPYGDASPYGNSPPYGGGSPHGGGSAHGDGTTHGTTQEDGR</sequence>
<dbReference type="SUPFAM" id="SSF56176">
    <property type="entry name" value="FAD-binding/transporter-associated domain-like"/>
    <property type="match status" value="1"/>
</dbReference>
<dbReference type="PANTHER" id="PTHR42659:SF1">
    <property type="entry name" value="OXIDOREDUCTASE"/>
    <property type="match status" value="1"/>
</dbReference>
<dbReference type="PROSITE" id="PS51387">
    <property type="entry name" value="FAD_PCMH"/>
    <property type="match status" value="1"/>
</dbReference>
<dbReference type="InterPro" id="IPR002346">
    <property type="entry name" value="Mopterin_DH_FAD-bd"/>
</dbReference>
<reference evidence="4 5" key="1">
    <citation type="submission" date="2018-07" db="EMBL/GenBank/DDBJ databases">
        <title>Draft genome of the type strain Streptomyces armeniacus ATCC 15676.</title>
        <authorList>
            <person name="Labana P."/>
            <person name="Gosse J.T."/>
            <person name="Boddy C.N."/>
        </authorList>
    </citation>
    <scope>NUCLEOTIDE SEQUENCE [LARGE SCALE GENOMIC DNA]</scope>
    <source>
        <strain evidence="4 5">ATCC 15676</strain>
    </source>
</reference>
<dbReference type="PANTHER" id="PTHR42659">
    <property type="entry name" value="XANTHINE DEHYDROGENASE SUBUNIT C-RELATED"/>
    <property type="match status" value="1"/>
</dbReference>
<dbReference type="InterPro" id="IPR036683">
    <property type="entry name" value="CO_DH_flav_C_dom_sf"/>
</dbReference>
<dbReference type="InterPro" id="IPR051312">
    <property type="entry name" value="Diverse_Substr_Oxidored"/>
</dbReference>
<keyword evidence="1" id="KW-0560">Oxidoreductase</keyword>
<name>A0A345XNT4_9ACTN</name>
<keyword evidence="5" id="KW-1185">Reference proteome</keyword>
<dbReference type="Pfam" id="PF03450">
    <property type="entry name" value="CO_deh_flav_C"/>
    <property type="match status" value="1"/>
</dbReference>
<dbReference type="SUPFAM" id="SSF55447">
    <property type="entry name" value="CO dehydrogenase flavoprotein C-terminal domain-like"/>
    <property type="match status" value="1"/>
</dbReference>
<evidence type="ECO:0000259" key="3">
    <source>
        <dbReference type="PROSITE" id="PS51387"/>
    </source>
</evidence>
<dbReference type="Proteomes" id="UP000254425">
    <property type="component" value="Chromosome"/>
</dbReference>
<dbReference type="EMBL" id="CP031320">
    <property type="protein sequence ID" value="AXK33300.1"/>
    <property type="molecule type" value="Genomic_DNA"/>
</dbReference>
<dbReference type="InterPro" id="IPR036318">
    <property type="entry name" value="FAD-bd_PCMH-like_sf"/>
</dbReference>
<dbReference type="Gene3D" id="3.30.390.50">
    <property type="entry name" value="CO dehydrogenase flavoprotein, C-terminal domain"/>
    <property type="match status" value="1"/>
</dbReference>
<dbReference type="Pfam" id="PF00941">
    <property type="entry name" value="FAD_binding_5"/>
    <property type="match status" value="1"/>
</dbReference>
<feature type="compositionally biased region" description="Gly residues" evidence="2">
    <location>
        <begin position="359"/>
        <end position="371"/>
    </location>
</feature>
<dbReference type="GO" id="GO:0016491">
    <property type="term" value="F:oxidoreductase activity"/>
    <property type="evidence" value="ECO:0007669"/>
    <property type="project" value="UniProtKB-KW"/>
</dbReference>
<dbReference type="InterPro" id="IPR005107">
    <property type="entry name" value="CO_DH_flav_C"/>
</dbReference>
<accession>A0A345XNT4</accession>
<feature type="domain" description="FAD-binding PCMH-type" evidence="3">
    <location>
        <begin position="1"/>
        <end position="222"/>
    </location>
</feature>
<feature type="compositionally biased region" description="Low complexity" evidence="2">
    <location>
        <begin position="343"/>
        <end position="358"/>
    </location>
</feature>
<dbReference type="Gene3D" id="3.30.465.10">
    <property type="match status" value="2"/>
</dbReference>
<dbReference type="KEGG" id="sarm:DVA86_12190"/>
<dbReference type="InterPro" id="IPR016167">
    <property type="entry name" value="FAD-bd_PCMH_sub1"/>
</dbReference>
<evidence type="ECO:0000313" key="4">
    <source>
        <dbReference type="EMBL" id="AXK33300.1"/>
    </source>
</evidence>
<dbReference type="InterPro" id="IPR016166">
    <property type="entry name" value="FAD-bd_PCMH"/>
</dbReference>
<dbReference type="SMART" id="SM01092">
    <property type="entry name" value="CO_deh_flav_C"/>
    <property type="match status" value="1"/>
</dbReference>